<evidence type="ECO:0000313" key="3">
    <source>
        <dbReference type="Proteomes" id="UP000660729"/>
    </source>
</evidence>
<gene>
    <name evidence="2" type="ORF">HII31_08089</name>
</gene>
<dbReference type="AlphaFoldDB" id="A0A8H6VGT1"/>
<organism evidence="2 3">
    <name type="scientific">Pseudocercospora fuligena</name>
    <dbReference type="NCBI Taxonomy" id="685502"/>
    <lineage>
        <taxon>Eukaryota</taxon>
        <taxon>Fungi</taxon>
        <taxon>Dikarya</taxon>
        <taxon>Ascomycota</taxon>
        <taxon>Pezizomycotina</taxon>
        <taxon>Dothideomycetes</taxon>
        <taxon>Dothideomycetidae</taxon>
        <taxon>Mycosphaerellales</taxon>
        <taxon>Mycosphaerellaceae</taxon>
        <taxon>Pseudocercospora</taxon>
    </lineage>
</organism>
<sequence length="92" mass="9905">MLSKVILVIAALLHCLGSSAELKAFEADTPSAPKCPSFKESTSGALSAARITRKLFYAIQKARKKSTSTVEPQIVSQSIRQKLSALKEEVKA</sequence>
<keyword evidence="1" id="KW-0732">Signal</keyword>
<dbReference type="Proteomes" id="UP000660729">
    <property type="component" value="Unassembled WGS sequence"/>
</dbReference>
<dbReference type="EMBL" id="JABCIY010000168">
    <property type="protein sequence ID" value="KAF7190930.1"/>
    <property type="molecule type" value="Genomic_DNA"/>
</dbReference>
<proteinExistence type="predicted"/>
<name>A0A8H6VGT1_9PEZI</name>
<reference evidence="2" key="1">
    <citation type="submission" date="2020-04" db="EMBL/GenBank/DDBJ databases">
        <title>Draft genome resource of the tomato pathogen Pseudocercospora fuligena.</title>
        <authorList>
            <person name="Zaccaron A."/>
        </authorList>
    </citation>
    <scope>NUCLEOTIDE SEQUENCE</scope>
    <source>
        <strain evidence="2">PF001</strain>
    </source>
</reference>
<evidence type="ECO:0000256" key="1">
    <source>
        <dbReference type="SAM" id="SignalP"/>
    </source>
</evidence>
<comment type="caution">
    <text evidence="2">The sequence shown here is derived from an EMBL/GenBank/DDBJ whole genome shotgun (WGS) entry which is preliminary data.</text>
</comment>
<feature type="chain" id="PRO_5034695273" evidence="1">
    <location>
        <begin position="21"/>
        <end position="92"/>
    </location>
</feature>
<evidence type="ECO:0000313" key="2">
    <source>
        <dbReference type="EMBL" id="KAF7190930.1"/>
    </source>
</evidence>
<feature type="signal peptide" evidence="1">
    <location>
        <begin position="1"/>
        <end position="20"/>
    </location>
</feature>
<accession>A0A8H6VGT1</accession>
<protein>
    <submittedName>
        <fullName evidence="2">Uncharacterized protein</fullName>
    </submittedName>
</protein>
<keyword evidence="3" id="KW-1185">Reference proteome</keyword>